<evidence type="ECO:0000256" key="4">
    <source>
        <dbReference type="ARBA" id="ARBA00022691"/>
    </source>
</evidence>
<reference evidence="6" key="2">
    <citation type="journal article" date="2014" name="ISME J.">
        <title>Microbial stratification in low pH oxic and suboxic macroscopic growths along an acid mine drainage.</title>
        <authorList>
            <person name="Mendez-Garcia C."/>
            <person name="Mesa V."/>
            <person name="Sprenger R.R."/>
            <person name="Richter M."/>
            <person name="Diez M.S."/>
            <person name="Solano J."/>
            <person name="Bargiela R."/>
            <person name="Golyshina O.V."/>
            <person name="Manteca A."/>
            <person name="Ramos J.L."/>
            <person name="Gallego J.R."/>
            <person name="Llorente I."/>
            <person name="Martins Dos Santos V.A."/>
            <person name="Jensen O.N."/>
            <person name="Pelaez A.I."/>
            <person name="Sanchez J."/>
            <person name="Ferrer M."/>
        </authorList>
    </citation>
    <scope>NUCLEOTIDE SEQUENCE</scope>
</reference>
<protein>
    <submittedName>
        <fullName evidence="6">Cyclopropane-fatty-acyl-phospholipid synthase</fullName>
        <ecNumber evidence="6">2.1.1.-</ecNumber>
    </submittedName>
</protein>
<comment type="similarity">
    <text evidence="1">Belongs to the CFA/CMAS family.</text>
</comment>
<evidence type="ECO:0000256" key="3">
    <source>
        <dbReference type="ARBA" id="ARBA00022679"/>
    </source>
</evidence>
<organism evidence="6">
    <name type="scientific">mine drainage metagenome</name>
    <dbReference type="NCBI Taxonomy" id="410659"/>
    <lineage>
        <taxon>unclassified sequences</taxon>
        <taxon>metagenomes</taxon>
        <taxon>ecological metagenomes</taxon>
    </lineage>
</organism>
<dbReference type="InterPro" id="IPR029063">
    <property type="entry name" value="SAM-dependent_MTases_sf"/>
</dbReference>
<dbReference type="EMBL" id="AUZY01002100">
    <property type="protein sequence ID" value="EQD73054.1"/>
    <property type="molecule type" value="Genomic_DNA"/>
</dbReference>
<dbReference type="Pfam" id="PF02353">
    <property type="entry name" value="CMAS"/>
    <property type="match status" value="1"/>
</dbReference>
<comment type="caution">
    <text evidence="6">The sequence shown here is derived from an EMBL/GenBank/DDBJ whole genome shotgun (WGS) entry which is preliminary data.</text>
</comment>
<keyword evidence="2 6" id="KW-0489">Methyltransferase</keyword>
<gene>
    <name evidence="6" type="ORF">B1B_03416</name>
</gene>
<reference evidence="6" key="1">
    <citation type="submission" date="2013-08" db="EMBL/GenBank/DDBJ databases">
        <authorList>
            <person name="Mendez C."/>
            <person name="Richter M."/>
            <person name="Ferrer M."/>
            <person name="Sanchez J."/>
        </authorList>
    </citation>
    <scope>NUCLEOTIDE SEQUENCE</scope>
</reference>
<dbReference type="AlphaFoldDB" id="T1CVD1"/>
<dbReference type="Gene3D" id="3.40.50.150">
    <property type="entry name" value="Vaccinia Virus protein VP39"/>
    <property type="match status" value="1"/>
</dbReference>
<dbReference type="InterPro" id="IPR003333">
    <property type="entry name" value="CMAS"/>
</dbReference>
<dbReference type="GO" id="GO:0008610">
    <property type="term" value="P:lipid biosynthetic process"/>
    <property type="evidence" value="ECO:0007669"/>
    <property type="project" value="InterPro"/>
</dbReference>
<evidence type="ECO:0000256" key="5">
    <source>
        <dbReference type="ARBA" id="ARBA00023098"/>
    </source>
</evidence>
<dbReference type="PIRSF" id="PIRSF003085">
    <property type="entry name" value="CMAS"/>
    <property type="match status" value="1"/>
</dbReference>
<evidence type="ECO:0000256" key="1">
    <source>
        <dbReference type="ARBA" id="ARBA00010815"/>
    </source>
</evidence>
<keyword evidence="4" id="KW-0949">S-adenosyl-L-methionine</keyword>
<proteinExistence type="inferred from homology"/>
<keyword evidence="5" id="KW-0443">Lipid metabolism</keyword>
<evidence type="ECO:0000313" key="6">
    <source>
        <dbReference type="EMBL" id="EQD73054.1"/>
    </source>
</evidence>
<keyword evidence="3 6" id="KW-0808">Transferase</keyword>
<dbReference type="GO" id="GO:0008168">
    <property type="term" value="F:methyltransferase activity"/>
    <property type="evidence" value="ECO:0007669"/>
    <property type="project" value="UniProtKB-KW"/>
</dbReference>
<evidence type="ECO:0000256" key="2">
    <source>
        <dbReference type="ARBA" id="ARBA00022603"/>
    </source>
</evidence>
<dbReference type="GO" id="GO:0032259">
    <property type="term" value="P:methylation"/>
    <property type="evidence" value="ECO:0007669"/>
    <property type="project" value="UniProtKB-KW"/>
</dbReference>
<dbReference type="CDD" id="cd02440">
    <property type="entry name" value="AdoMet_MTases"/>
    <property type="match status" value="1"/>
</dbReference>
<dbReference type="EC" id="2.1.1.-" evidence="6"/>
<dbReference type="InterPro" id="IPR050723">
    <property type="entry name" value="CFA/CMAS"/>
</dbReference>
<sequence length="419" mass="48632">MHETISTPPEPHASRVPWILKPVLAHLERLERGRLTITTPEGMRMERRSRTTAADTGEIIIHHPYRFARRLLRGSLGFGEGYLKGDWDSPDLPALLHLLALNENALAGKESRRHRPLVLFDRIRHARRANTRRGSRRNIRNHYDLGVDFFKPWLDPTMTYSCAHFESPSDDLETAQRRKYAHALERLNARPRQKILEIGSGFGGLAFEAAARGLSVESLTLSRSQLDHAREEAQRRHLAGSVHFDFLDYRDLLDTYDHIVSIEMFEAVGEPYWQVFFKTLRAHVKPGGRVVLQVIIIAPEVFEAYRRNPDFIQIHVFPGGMLPTYPHLESLAFEHGFQIISPTFHGPDYVRTLEMWLERFDRAWPALAKTGYSERLRRLWRYYLSYCIAGFRTKRVDVVQFTLQSPSPESMKKYPGFHQ</sequence>
<dbReference type="PANTHER" id="PTHR43667:SF2">
    <property type="entry name" value="FATTY ACID C-METHYL TRANSFERASE"/>
    <property type="match status" value="1"/>
</dbReference>
<dbReference type="SUPFAM" id="SSF53335">
    <property type="entry name" value="S-adenosyl-L-methionine-dependent methyltransferases"/>
    <property type="match status" value="1"/>
</dbReference>
<accession>T1CVD1</accession>
<dbReference type="PANTHER" id="PTHR43667">
    <property type="entry name" value="CYCLOPROPANE-FATTY-ACYL-PHOSPHOLIPID SYNTHASE"/>
    <property type="match status" value="1"/>
</dbReference>
<name>T1CVD1_9ZZZZ</name>